<evidence type="ECO:0000256" key="4">
    <source>
        <dbReference type="ARBA" id="ARBA00025715"/>
    </source>
</evidence>
<comment type="similarity">
    <text evidence="4">Belongs to the complex I LYR family. SDHAF1 subfamily.</text>
</comment>
<evidence type="ECO:0000313" key="6">
    <source>
        <dbReference type="EMBL" id="KAK4659278.1"/>
    </source>
</evidence>
<keyword evidence="7" id="KW-1185">Reference proteome</keyword>
<comment type="subcellular location">
    <subcellularLocation>
        <location evidence="1">Mitochondrion matrix</location>
    </subcellularLocation>
</comment>
<keyword evidence="2" id="KW-0496">Mitochondrion</keyword>
<comment type="caution">
    <text evidence="6">The sequence shown here is derived from an EMBL/GenBank/DDBJ whole genome shotgun (WGS) entry which is preliminary data.</text>
</comment>
<name>A0ABR0GU46_9PEZI</name>
<dbReference type="InterPro" id="IPR045295">
    <property type="entry name" value="Complex1_LYR_SDHAF1_LYRM8"/>
</dbReference>
<evidence type="ECO:0000256" key="1">
    <source>
        <dbReference type="ARBA" id="ARBA00004305"/>
    </source>
</evidence>
<accession>A0ABR0GU46</accession>
<dbReference type="InterPro" id="IPR008011">
    <property type="entry name" value="Complex1_LYR_dom"/>
</dbReference>
<keyword evidence="3" id="KW-0143">Chaperone</keyword>
<dbReference type="Pfam" id="PF05347">
    <property type="entry name" value="Complex1_LYR"/>
    <property type="match status" value="1"/>
</dbReference>
<evidence type="ECO:0000259" key="5">
    <source>
        <dbReference type="Pfam" id="PF05347"/>
    </source>
</evidence>
<reference evidence="6 7" key="1">
    <citation type="journal article" date="2023" name="bioRxiv">
        <title>High-quality genome assemblies of four members of thePodospora anserinaspecies complex.</title>
        <authorList>
            <person name="Ament-Velasquez S.L."/>
            <person name="Vogan A.A."/>
            <person name="Wallerman O."/>
            <person name="Hartmann F."/>
            <person name="Gautier V."/>
            <person name="Silar P."/>
            <person name="Giraud T."/>
            <person name="Johannesson H."/>
        </authorList>
    </citation>
    <scope>NUCLEOTIDE SEQUENCE [LARGE SCALE GENOMIC DNA]</scope>
    <source>
        <strain evidence="6 7">CBS 415.72m</strain>
    </source>
</reference>
<evidence type="ECO:0000313" key="7">
    <source>
        <dbReference type="Proteomes" id="UP001323405"/>
    </source>
</evidence>
<protein>
    <recommendedName>
        <fullName evidence="5">Complex 1 LYR protein domain-containing protein</fullName>
    </recommendedName>
</protein>
<sequence length="109" mass="13047">MDFDVISFKVQHVNNLKSLCIIQLRYTQHPKMRLSGLQKEVLGLYRQCLRECRKKPEATRKHFQTFAREEFEKSISLDKRDFSAIEFLLRKGRRQLEMYASPGVKDIRK</sequence>
<dbReference type="EMBL" id="JAFFHA010000001">
    <property type="protein sequence ID" value="KAK4659278.1"/>
    <property type="molecule type" value="Genomic_DNA"/>
</dbReference>
<dbReference type="GeneID" id="87905203"/>
<dbReference type="CDD" id="cd20268">
    <property type="entry name" value="Complex1_LYR_SDHAF1_LYRM8"/>
    <property type="match status" value="1"/>
</dbReference>
<dbReference type="RefSeq" id="XP_062748249.1">
    <property type="nucleotide sequence ID" value="XM_062885296.1"/>
</dbReference>
<organism evidence="6 7">
    <name type="scientific">Podospora pseudocomata</name>
    <dbReference type="NCBI Taxonomy" id="2093779"/>
    <lineage>
        <taxon>Eukaryota</taxon>
        <taxon>Fungi</taxon>
        <taxon>Dikarya</taxon>
        <taxon>Ascomycota</taxon>
        <taxon>Pezizomycotina</taxon>
        <taxon>Sordariomycetes</taxon>
        <taxon>Sordariomycetidae</taxon>
        <taxon>Sordariales</taxon>
        <taxon>Podosporaceae</taxon>
        <taxon>Podospora</taxon>
    </lineage>
</organism>
<feature type="domain" description="Complex 1 LYR protein" evidence="5">
    <location>
        <begin position="39"/>
        <end position="98"/>
    </location>
</feature>
<proteinExistence type="inferred from homology"/>
<dbReference type="PANTHER" id="PTHR13675">
    <property type="entry name" value="LYR MOTIF-CONTAINING PROTEIN 2"/>
    <property type="match status" value="1"/>
</dbReference>
<dbReference type="PANTHER" id="PTHR13675:SF1">
    <property type="entry name" value="SUCCINATE DEHYDROGENASE ASSEMBLY FACTOR 1, MITOCHONDRIAL"/>
    <property type="match status" value="1"/>
</dbReference>
<gene>
    <name evidence="6" type="ORF">QC762_108788</name>
</gene>
<evidence type="ECO:0000256" key="2">
    <source>
        <dbReference type="ARBA" id="ARBA00023128"/>
    </source>
</evidence>
<dbReference type="Proteomes" id="UP001323405">
    <property type="component" value="Unassembled WGS sequence"/>
</dbReference>
<evidence type="ECO:0000256" key="3">
    <source>
        <dbReference type="ARBA" id="ARBA00023186"/>
    </source>
</evidence>